<protein>
    <submittedName>
        <fullName evidence="3">Uncharacterized protein</fullName>
    </submittedName>
</protein>
<gene>
    <name evidence="3" type="ORF">PGO_110020</name>
</gene>
<keyword evidence="4" id="KW-1185">Reference proteome</keyword>
<dbReference type="OrthoDB" id="386933at2759"/>
<evidence type="ECO:0000256" key="1">
    <source>
        <dbReference type="SAM" id="MobiDB-lite"/>
    </source>
</evidence>
<reference evidence="4" key="1">
    <citation type="submission" date="2017-04" db="EMBL/GenBank/DDBJ databases">
        <title>Plasmodium gonderi genome.</title>
        <authorList>
            <person name="Arisue N."/>
            <person name="Honma H."/>
            <person name="Kawai S."/>
            <person name="Tougan T."/>
            <person name="Tanabe K."/>
            <person name="Horii T."/>
        </authorList>
    </citation>
    <scope>NUCLEOTIDE SEQUENCE [LARGE SCALE GENOMIC DNA]</scope>
    <source>
        <strain evidence="4">ATCC 30045</strain>
    </source>
</reference>
<keyword evidence="2" id="KW-1133">Transmembrane helix</keyword>
<accession>A0A1Y1JIT9</accession>
<dbReference type="EMBL" id="BDQF01000012">
    <property type="protein sequence ID" value="GAW81558.1"/>
    <property type="molecule type" value="Genomic_DNA"/>
</dbReference>
<keyword evidence="2" id="KW-0812">Transmembrane</keyword>
<feature type="region of interest" description="Disordered" evidence="1">
    <location>
        <begin position="1"/>
        <end position="25"/>
    </location>
</feature>
<dbReference type="AlphaFoldDB" id="A0A1Y1JIT9"/>
<feature type="transmembrane region" description="Helical" evidence="2">
    <location>
        <begin position="242"/>
        <end position="267"/>
    </location>
</feature>
<evidence type="ECO:0000313" key="4">
    <source>
        <dbReference type="Proteomes" id="UP000195521"/>
    </source>
</evidence>
<proteinExistence type="predicted"/>
<sequence length="269" mass="30539">MDNSLNSKNKRKKKYLITEPRENTKRDPTRTRIKLLHTYLKVFSFTLLIYLLHNFNCDVNNNTRGYQHNSETRKDITNGRQLTTHIHNHCGETPLLGGCELRNSTSINKYKRECGWDFPFDRCRSSFGRMHHHNTLLPNATCTTTVHTTNTNCLNGVPYGIAPPCGTQYNYTQTHHHHHTPYIAPPVCEPNYSMAMAVIDDTIHSALSVNPAPCGRFGFGGCGGFRTRYINPLLTSFYRLPIYARGGISLLLLLIPIAVALIFIFIVMG</sequence>
<evidence type="ECO:0000256" key="2">
    <source>
        <dbReference type="SAM" id="Phobius"/>
    </source>
</evidence>
<feature type="transmembrane region" description="Helical" evidence="2">
    <location>
        <begin position="35"/>
        <end position="53"/>
    </location>
</feature>
<dbReference type="GeneID" id="39748281"/>
<organism evidence="3 4">
    <name type="scientific">Plasmodium gonderi</name>
    <dbReference type="NCBI Taxonomy" id="77519"/>
    <lineage>
        <taxon>Eukaryota</taxon>
        <taxon>Sar</taxon>
        <taxon>Alveolata</taxon>
        <taxon>Apicomplexa</taxon>
        <taxon>Aconoidasida</taxon>
        <taxon>Haemosporida</taxon>
        <taxon>Plasmodiidae</taxon>
        <taxon>Plasmodium</taxon>
        <taxon>Plasmodium (Plasmodium)</taxon>
    </lineage>
</organism>
<dbReference type="OMA" id="IDDTIHS"/>
<evidence type="ECO:0000313" key="3">
    <source>
        <dbReference type="EMBL" id="GAW81558.1"/>
    </source>
</evidence>
<name>A0A1Y1JIT9_PLAGO</name>
<keyword evidence="2" id="KW-0472">Membrane</keyword>
<comment type="caution">
    <text evidence="3">The sequence shown here is derived from an EMBL/GenBank/DDBJ whole genome shotgun (WGS) entry which is preliminary data.</text>
</comment>
<dbReference type="RefSeq" id="XP_028544147.1">
    <property type="nucleotide sequence ID" value="XM_028688346.1"/>
</dbReference>
<dbReference type="Proteomes" id="UP000195521">
    <property type="component" value="Unassembled WGS sequence"/>
</dbReference>